<evidence type="ECO:0000256" key="2">
    <source>
        <dbReference type="ARBA" id="ARBA00022692"/>
    </source>
</evidence>
<dbReference type="InterPro" id="IPR050925">
    <property type="entry name" value="Rhomboid_protease_S54"/>
</dbReference>
<feature type="transmembrane region" description="Helical" evidence="5">
    <location>
        <begin position="117"/>
        <end position="135"/>
    </location>
</feature>
<keyword evidence="7" id="KW-0378">Hydrolase</keyword>
<feature type="transmembrane region" description="Helical" evidence="5">
    <location>
        <begin position="93"/>
        <end position="111"/>
    </location>
</feature>
<name>A0A2U8QSJ3_9FLAO</name>
<dbReference type="RefSeq" id="WP_109568540.1">
    <property type="nucleotide sequence ID" value="NZ_CP029463.1"/>
</dbReference>
<gene>
    <name evidence="7" type="ORF">DI487_04110</name>
</gene>
<feature type="transmembrane region" description="Helical" evidence="5">
    <location>
        <begin position="70"/>
        <end position="88"/>
    </location>
</feature>
<dbReference type="EMBL" id="CP029463">
    <property type="protein sequence ID" value="AWM13137.1"/>
    <property type="molecule type" value="Genomic_DNA"/>
</dbReference>
<dbReference type="Pfam" id="PF01694">
    <property type="entry name" value="Rhomboid"/>
    <property type="match status" value="1"/>
</dbReference>
<keyword evidence="3 5" id="KW-1133">Transmembrane helix</keyword>
<sequence length="260" mass="30403">MKRIVREHQFKFTASVILLPLVFVFAMWLVFWVEMKFNVNFHHYGIYPREWFGLKGVLLSPFLHSDFQHITNNSLALLVLLAMLQYFYKAQTVAVLFLGILFSGFGTWLLGRPSYHIGASGLIYVLVSFIFFKGIFTKYYRLMAVSFVVVLLYGGMVWYMFPEVDQSVSWEGHLSGFLTGLSMALLIKTPQFGKPMHYEWEHPDFNPEKDKFMRNFDENGNFNPPPKIVLAEEEDSLKNYFSSSIKVIYEFLGFKKETKR</sequence>
<feature type="transmembrane region" description="Helical" evidence="5">
    <location>
        <begin position="12"/>
        <end position="33"/>
    </location>
</feature>
<dbReference type="InterPro" id="IPR035952">
    <property type="entry name" value="Rhomboid-like_sf"/>
</dbReference>
<evidence type="ECO:0000313" key="8">
    <source>
        <dbReference type="Proteomes" id="UP000245429"/>
    </source>
</evidence>
<dbReference type="SUPFAM" id="SSF144091">
    <property type="entry name" value="Rhomboid-like"/>
    <property type="match status" value="1"/>
</dbReference>
<organism evidence="7 8">
    <name type="scientific">Flavobacterium sediminis</name>
    <dbReference type="NCBI Taxonomy" id="2201181"/>
    <lineage>
        <taxon>Bacteria</taxon>
        <taxon>Pseudomonadati</taxon>
        <taxon>Bacteroidota</taxon>
        <taxon>Flavobacteriia</taxon>
        <taxon>Flavobacteriales</taxon>
        <taxon>Flavobacteriaceae</taxon>
        <taxon>Flavobacterium</taxon>
    </lineage>
</organism>
<dbReference type="OrthoDB" id="465874at2"/>
<accession>A0A2U8QSJ3</accession>
<evidence type="ECO:0000256" key="3">
    <source>
        <dbReference type="ARBA" id="ARBA00022989"/>
    </source>
</evidence>
<keyword evidence="2 5" id="KW-0812">Transmembrane</keyword>
<proteinExistence type="predicted"/>
<evidence type="ECO:0000256" key="5">
    <source>
        <dbReference type="SAM" id="Phobius"/>
    </source>
</evidence>
<dbReference type="InterPro" id="IPR022764">
    <property type="entry name" value="Peptidase_S54_rhomboid_dom"/>
</dbReference>
<evidence type="ECO:0000256" key="4">
    <source>
        <dbReference type="ARBA" id="ARBA00023136"/>
    </source>
</evidence>
<dbReference type="PANTHER" id="PTHR43731:SF9">
    <property type="entry name" value="SLR1461 PROTEIN"/>
    <property type="match status" value="1"/>
</dbReference>
<dbReference type="GO" id="GO:0006508">
    <property type="term" value="P:proteolysis"/>
    <property type="evidence" value="ECO:0007669"/>
    <property type="project" value="UniProtKB-KW"/>
</dbReference>
<keyword evidence="7" id="KW-0645">Protease</keyword>
<evidence type="ECO:0000313" key="7">
    <source>
        <dbReference type="EMBL" id="AWM13137.1"/>
    </source>
</evidence>
<keyword evidence="4 5" id="KW-0472">Membrane</keyword>
<dbReference type="GO" id="GO:0016020">
    <property type="term" value="C:membrane"/>
    <property type="evidence" value="ECO:0007669"/>
    <property type="project" value="UniProtKB-SubCell"/>
</dbReference>
<dbReference type="AlphaFoldDB" id="A0A2U8QSJ3"/>
<dbReference type="Gene3D" id="1.20.1540.10">
    <property type="entry name" value="Rhomboid-like"/>
    <property type="match status" value="1"/>
</dbReference>
<dbReference type="GO" id="GO:0004252">
    <property type="term" value="F:serine-type endopeptidase activity"/>
    <property type="evidence" value="ECO:0007669"/>
    <property type="project" value="InterPro"/>
</dbReference>
<keyword evidence="8" id="KW-1185">Reference proteome</keyword>
<feature type="domain" description="Peptidase S54 rhomboid" evidence="6">
    <location>
        <begin position="57"/>
        <end position="187"/>
    </location>
</feature>
<dbReference type="Proteomes" id="UP000245429">
    <property type="component" value="Chromosome"/>
</dbReference>
<evidence type="ECO:0000259" key="6">
    <source>
        <dbReference type="Pfam" id="PF01694"/>
    </source>
</evidence>
<feature type="transmembrane region" description="Helical" evidence="5">
    <location>
        <begin position="142"/>
        <end position="161"/>
    </location>
</feature>
<evidence type="ECO:0000256" key="1">
    <source>
        <dbReference type="ARBA" id="ARBA00004141"/>
    </source>
</evidence>
<dbReference type="KEGG" id="fse:DI487_04110"/>
<reference evidence="7 8" key="1">
    <citation type="submission" date="2018-05" db="EMBL/GenBank/DDBJ databases">
        <title>Flavobacterium sp. MEBiC07310.</title>
        <authorList>
            <person name="Baek K."/>
        </authorList>
    </citation>
    <scope>NUCLEOTIDE SEQUENCE [LARGE SCALE GENOMIC DNA]</scope>
    <source>
        <strain evidence="7 8">MEBiC07310</strain>
    </source>
</reference>
<comment type="subcellular location">
    <subcellularLocation>
        <location evidence="1">Membrane</location>
        <topology evidence="1">Multi-pass membrane protein</topology>
    </subcellularLocation>
</comment>
<protein>
    <submittedName>
        <fullName evidence="7">Rhomboid family intramembrane serine protease</fullName>
    </submittedName>
</protein>
<dbReference type="PANTHER" id="PTHR43731">
    <property type="entry name" value="RHOMBOID PROTEASE"/>
    <property type="match status" value="1"/>
</dbReference>